<dbReference type="Proteomes" id="UP000742786">
    <property type="component" value="Unassembled WGS sequence"/>
</dbReference>
<reference evidence="5" key="1">
    <citation type="submission" date="2021-04" db="EMBL/GenBank/DDBJ databases">
        <authorList>
            <person name="Hornung B."/>
        </authorList>
    </citation>
    <scope>NUCLEOTIDE SEQUENCE</scope>
    <source>
        <strain evidence="5">G5G6</strain>
    </source>
</reference>
<keyword evidence="2 5" id="KW-0328">Glycosyltransferase</keyword>
<dbReference type="Pfam" id="PF00535">
    <property type="entry name" value="Glycos_transf_2"/>
    <property type="match status" value="1"/>
</dbReference>
<dbReference type="PANTHER" id="PTHR43685:SF5">
    <property type="entry name" value="GLYCOSYLTRANSFERASE EPSE-RELATED"/>
    <property type="match status" value="1"/>
</dbReference>
<evidence type="ECO:0000256" key="2">
    <source>
        <dbReference type="ARBA" id="ARBA00022676"/>
    </source>
</evidence>
<evidence type="ECO:0000313" key="5">
    <source>
        <dbReference type="EMBL" id="CAG4884367.1"/>
    </source>
</evidence>
<proteinExistence type="inferred from homology"/>
<dbReference type="SUPFAM" id="SSF53448">
    <property type="entry name" value="Nucleotide-diphospho-sugar transferases"/>
    <property type="match status" value="1"/>
</dbReference>
<keyword evidence="6" id="KW-1185">Reference proteome</keyword>
<dbReference type="InterPro" id="IPR050834">
    <property type="entry name" value="Glycosyltransf_2"/>
</dbReference>
<evidence type="ECO:0000313" key="6">
    <source>
        <dbReference type="Proteomes" id="UP000742786"/>
    </source>
</evidence>
<feature type="domain" description="Glycosyltransferase 2-like" evidence="4">
    <location>
        <begin position="8"/>
        <end position="174"/>
    </location>
</feature>
<dbReference type="GO" id="GO:0016757">
    <property type="term" value="F:glycosyltransferase activity"/>
    <property type="evidence" value="ECO:0007669"/>
    <property type="project" value="UniProtKB-KW"/>
</dbReference>
<dbReference type="AlphaFoldDB" id="A0A916N9C1"/>
<sequence>MMAPAPLSVLMAVYRNDNLQYLRDSFDSVAVQIPAPEQIVIVRDGPVPSEIQHFLDELQASRPHLVTLVQLPQNRGLAEALNEGLKACRNDLVARQDADDVSLPGRFAVQLRSFHQDPGLALVSSWYEQYDEKLSRKESVRRVPECHQHIAKYARYRTPFNHAAAVFRKSLVEKVGGYPQINGLCEDWWLALRLLKDNQRLHNVQSSLVKVRGGGNFYGRRRGWAYIAQEYRNLVGLRRERLLTFRDTMANLLIRLPIRLLPVSLLRIVYLGLLRSWR</sequence>
<evidence type="ECO:0000256" key="1">
    <source>
        <dbReference type="ARBA" id="ARBA00006739"/>
    </source>
</evidence>
<protein>
    <submittedName>
        <fullName evidence="5">Uncharacterized glycosyltransferase HI_1695</fullName>
        <ecNumber evidence="5">2.4.-.-</ecNumber>
    </submittedName>
</protein>
<dbReference type="PANTHER" id="PTHR43685">
    <property type="entry name" value="GLYCOSYLTRANSFERASE"/>
    <property type="match status" value="1"/>
</dbReference>
<evidence type="ECO:0000259" key="4">
    <source>
        <dbReference type="Pfam" id="PF00535"/>
    </source>
</evidence>
<name>A0A916N9C1_9PROT</name>
<dbReference type="RefSeq" id="WP_220636226.1">
    <property type="nucleotide sequence ID" value="NZ_CAJQUM010000001.1"/>
</dbReference>
<evidence type="ECO:0000256" key="3">
    <source>
        <dbReference type="ARBA" id="ARBA00022679"/>
    </source>
</evidence>
<keyword evidence="3 5" id="KW-0808">Transferase</keyword>
<dbReference type="EMBL" id="CAJQUM010000001">
    <property type="protein sequence ID" value="CAG4884367.1"/>
    <property type="molecule type" value="Genomic_DNA"/>
</dbReference>
<dbReference type="InterPro" id="IPR001173">
    <property type="entry name" value="Glyco_trans_2-like"/>
</dbReference>
<dbReference type="Gene3D" id="3.90.550.10">
    <property type="entry name" value="Spore Coat Polysaccharide Biosynthesis Protein SpsA, Chain A"/>
    <property type="match status" value="1"/>
</dbReference>
<comment type="caution">
    <text evidence="5">The sequence shown here is derived from an EMBL/GenBank/DDBJ whole genome shotgun (WGS) entry which is preliminary data.</text>
</comment>
<organism evidence="5 6">
    <name type="scientific">Georgfuchsia toluolica</name>
    <dbReference type="NCBI Taxonomy" id="424218"/>
    <lineage>
        <taxon>Bacteria</taxon>
        <taxon>Pseudomonadati</taxon>
        <taxon>Pseudomonadota</taxon>
        <taxon>Betaproteobacteria</taxon>
        <taxon>Nitrosomonadales</taxon>
        <taxon>Sterolibacteriaceae</taxon>
        <taxon>Georgfuchsia</taxon>
    </lineage>
</organism>
<gene>
    <name evidence="5" type="ORF">GTOL_12250</name>
</gene>
<comment type="similarity">
    <text evidence="1">Belongs to the glycosyltransferase 2 family.</text>
</comment>
<dbReference type="InterPro" id="IPR029044">
    <property type="entry name" value="Nucleotide-diphossugar_trans"/>
</dbReference>
<accession>A0A916N9C1</accession>
<dbReference type="EC" id="2.4.-.-" evidence="5"/>